<dbReference type="GO" id="GO:0005634">
    <property type="term" value="C:nucleus"/>
    <property type="evidence" value="ECO:0007669"/>
    <property type="project" value="UniProtKB-SubCell"/>
</dbReference>
<feature type="compositionally biased region" description="Polar residues" evidence="7">
    <location>
        <begin position="421"/>
        <end position="431"/>
    </location>
</feature>
<keyword evidence="4" id="KW-0862">Zinc</keyword>
<dbReference type="AlphaFoldDB" id="M3B337"/>
<keyword evidence="5" id="KW-0539">Nucleus</keyword>
<dbReference type="PROSITE" id="PS00028">
    <property type="entry name" value="ZINC_FINGER_C2H2_1"/>
    <property type="match status" value="2"/>
</dbReference>
<dbReference type="RefSeq" id="XP_016762338.1">
    <property type="nucleotide sequence ID" value="XM_016904644.1"/>
</dbReference>
<evidence type="ECO:0000256" key="2">
    <source>
        <dbReference type="ARBA" id="ARBA00022723"/>
    </source>
</evidence>
<keyword evidence="2" id="KW-0479">Metal-binding</keyword>
<dbReference type="PANTHER" id="PTHR23215">
    <property type="entry name" value="ZINC FINGER PROTEIN 207"/>
    <property type="match status" value="1"/>
</dbReference>
<feature type="region of interest" description="Disordered" evidence="7">
    <location>
        <begin position="184"/>
        <end position="220"/>
    </location>
</feature>
<organism evidence="9 10">
    <name type="scientific">Sphaerulina musiva (strain SO2202)</name>
    <name type="common">Poplar stem canker fungus</name>
    <name type="synonym">Septoria musiva</name>
    <dbReference type="NCBI Taxonomy" id="692275"/>
    <lineage>
        <taxon>Eukaryota</taxon>
        <taxon>Fungi</taxon>
        <taxon>Dikarya</taxon>
        <taxon>Ascomycota</taxon>
        <taxon>Pezizomycotina</taxon>
        <taxon>Dothideomycetes</taxon>
        <taxon>Dothideomycetidae</taxon>
        <taxon>Mycosphaerellales</taxon>
        <taxon>Mycosphaerellaceae</taxon>
        <taxon>Sphaerulina</taxon>
    </lineage>
</organism>
<dbReference type="PANTHER" id="PTHR23215:SF0">
    <property type="entry name" value="BUB3-INTERACTING AND GLEBS MOTIF-CONTAINING PROTEIN ZNF207"/>
    <property type="match status" value="1"/>
</dbReference>
<dbReference type="EMBL" id="KB456262">
    <property type="protein sequence ID" value="EMF14217.1"/>
    <property type="molecule type" value="Genomic_DNA"/>
</dbReference>
<dbReference type="OrthoDB" id="1306014at2759"/>
<evidence type="ECO:0000313" key="9">
    <source>
        <dbReference type="EMBL" id="EMF14217.1"/>
    </source>
</evidence>
<evidence type="ECO:0000256" key="4">
    <source>
        <dbReference type="ARBA" id="ARBA00022833"/>
    </source>
</evidence>
<evidence type="ECO:0000256" key="5">
    <source>
        <dbReference type="ARBA" id="ARBA00023242"/>
    </source>
</evidence>
<dbReference type="CDD" id="cd20908">
    <property type="entry name" value="SUF4-like"/>
    <property type="match status" value="1"/>
</dbReference>
<keyword evidence="10" id="KW-1185">Reference proteome</keyword>
<dbReference type="Proteomes" id="UP000016931">
    <property type="component" value="Unassembled WGS sequence"/>
</dbReference>
<accession>M3B337</accession>
<dbReference type="Gene3D" id="3.30.160.60">
    <property type="entry name" value="Classic Zinc Finger"/>
    <property type="match status" value="1"/>
</dbReference>
<dbReference type="SMART" id="SM00355">
    <property type="entry name" value="ZnF_C2H2"/>
    <property type="match status" value="2"/>
</dbReference>
<evidence type="ECO:0000259" key="8">
    <source>
        <dbReference type="PROSITE" id="PS50157"/>
    </source>
</evidence>
<dbReference type="HOGENOM" id="CLU_566404_0_0_1"/>
<dbReference type="InterPro" id="IPR013087">
    <property type="entry name" value="Znf_C2H2_type"/>
</dbReference>
<evidence type="ECO:0000256" key="7">
    <source>
        <dbReference type="SAM" id="MobiDB-lite"/>
    </source>
</evidence>
<evidence type="ECO:0000256" key="1">
    <source>
        <dbReference type="ARBA" id="ARBA00004123"/>
    </source>
</evidence>
<keyword evidence="3 6" id="KW-0863">Zinc-finger</keyword>
<dbReference type="STRING" id="692275.M3B337"/>
<feature type="compositionally biased region" description="Polar residues" evidence="7">
    <location>
        <begin position="287"/>
        <end position="297"/>
    </location>
</feature>
<feature type="region of interest" description="Disordered" evidence="7">
    <location>
        <begin position="124"/>
        <end position="155"/>
    </location>
</feature>
<name>M3B337_SPHMS</name>
<evidence type="ECO:0000256" key="6">
    <source>
        <dbReference type="PROSITE-ProRule" id="PRU00042"/>
    </source>
</evidence>
<reference evidence="9 10" key="1">
    <citation type="journal article" date="2012" name="PLoS Pathog.">
        <title>Diverse lifestyles and strategies of plant pathogenesis encoded in the genomes of eighteen Dothideomycetes fungi.</title>
        <authorList>
            <person name="Ohm R.A."/>
            <person name="Feau N."/>
            <person name="Henrissat B."/>
            <person name="Schoch C.L."/>
            <person name="Horwitz B.A."/>
            <person name="Barry K.W."/>
            <person name="Condon B.J."/>
            <person name="Copeland A.C."/>
            <person name="Dhillon B."/>
            <person name="Glaser F."/>
            <person name="Hesse C.N."/>
            <person name="Kosti I."/>
            <person name="LaButti K."/>
            <person name="Lindquist E.A."/>
            <person name="Lucas S."/>
            <person name="Salamov A.A."/>
            <person name="Bradshaw R.E."/>
            <person name="Ciuffetti L."/>
            <person name="Hamelin R.C."/>
            <person name="Kema G.H.J."/>
            <person name="Lawrence C."/>
            <person name="Scott J.A."/>
            <person name="Spatafora J.W."/>
            <person name="Turgeon B.G."/>
            <person name="de Wit P.J.G.M."/>
            <person name="Zhong S."/>
            <person name="Goodwin S.B."/>
            <person name="Grigoriev I.V."/>
        </authorList>
    </citation>
    <scope>NUCLEOTIDE SEQUENCE [LARGE SCALE GENOMIC DNA]</scope>
    <source>
        <strain evidence="9 10">SO2202</strain>
    </source>
</reference>
<dbReference type="GeneID" id="27901781"/>
<gene>
    <name evidence="9" type="ORF">SEPMUDRAFT_148006</name>
</gene>
<feature type="region of interest" description="Disordered" evidence="7">
    <location>
        <begin position="287"/>
        <end position="347"/>
    </location>
</feature>
<evidence type="ECO:0000256" key="3">
    <source>
        <dbReference type="ARBA" id="ARBA00022771"/>
    </source>
</evidence>
<dbReference type="eggNOG" id="KOG2893">
    <property type="taxonomic scope" value="Eukaryota"/>
</dbReference>
<feature type="compositionally biased region" description="Polar residues" evidence="7">
    <location>
        <begin position="385"/>
        <end position="398"/>
    </location>
</feature>
<dbReference type="PROSITE" id="PS50157">
    <property type="entry name" value="ZINC_FINGER_C2H2_2"/>
    <property type="match status" value="1"/>
</dbReference>
<proteinExistence type="predicted"/>
<protein>
    <recommendedName>
        <fullName evidence="8">C2H2-type domain-containing protein</fullName>
    </recommendedName>
</protein>
<comment type="subcellular location">
    <subcellularLocation>
        <location evidence="1">Nucleus</location>
    </subcellularLocation>
</comment>
<sequence>MSGMEGIVGGTKRKREYQSLEELLATPWCYYCDRSFSDDKVLHEHQKAKHFQCIVGNCHRRLNTAGGLRVHMQQVHKEELHEVDNAIEGRRDPNQEIFGTVGIPEAVAEQRVATLTQQYQALQREHRRKTGNPLPGEVKDNANAPATVSKTQQLTEGLSDIKARIAAAKAKKAAEKAALAAGGTLPTAATPTPPTTSVPMNGSATPEIKRENSQPAPTPAGFHGALAQTYPGSPMGWPGSATFAPQAPGYVNSASPPPWPPHLPVHPHAPPPQFQGGYVPPPVHNGINNGFVQSSSYGGAPRQQHALPILPPTPANLPQRPGLAPPRPGSNGLPPHPGHSNGHTLPTPTAAAIRQAEAQAHPPNHAGDAMSAKLTEDFLAELSAANSSTEPGAIQNSMAQPQAATPAGPPLVALSPGATALAQNTPAAQPQPSTPHPAAKVKQSKKNSNEVAKMMISDLLSTWEENRAQASQYQRMVELADS</sequence>
<dbReference type="GO" id="GO:0008270">
    <property type="term" value="F:zinc ion binding"/>
    <property type="evidence" value="ECO:0007669"/>
    <property type="project" value="UniProtKB-KW"/>
</dbReference>
<feature type="domain" description="C2H2-type" evidence="8">
    <location>
        <begin position="51"/>
        <end position="81"/>
    </location>
</feature>
<feature type="region of interest" description="Disordered" evidence="7">
    <location>
        <begin position="385"/>
        <end position="453"/>
    </location>
</feature>
<feature type="compositionally biased region" description="Polar residues" evidence="7">
    <location>
        <begin position="144"/>
        <end position="155"/>
    </location>
</feature>
<evidence type="ECO:0000313" key="10">
    <source>
        <dbReference type="Proteomes" id="UP000016931"/>
    </source>
</evidence>